<dbReference type="Gene3D" id="3.65.10.10">
    <property type="entry name" value="Enolpyruvate transferase domain"/>
    <property type="match status" value="2"/>
</dbReference>
<evidence type="ECO:0000313" key="15">
    <source>
        <dbReference type="Proteomes" id="UP000178880"/>
    </source>
</evidence>
<feature type="binding site" evidence="12">
    <location>
        <position position="90"/>
    </location>
    <ligand>
        <name>UDP-N-acetyl-alpha-D-glucosamine</name>
        <dbReference type="ChEBI" id="CHEBI:57705"/>
    </ligand>
</feature>
<reference evidence="14 15" key="1">
    <citation type="journal article" date="2016" name="Nat. Commun.">
        <title>Thousands of microbial genomes shed light on interconnected biogeochemical processes in an aquifer system.</title>
        <authorList>
            <person name="Anantharaman K."/>
            <person name="Brown C.T."/>
            <person name="Hug L.A."/>
            <person name="Sharon I."/>
            <person name="Castelle C.J."/>
            <person name="Probst A.J."/>
            <person name="Thomas B.C."/>
            <person name="Singh A."/>
            <person name="Wilkins M.J."/>
            <person name="Karaoz U."/>
            <person name="Brodie E.L."/>
            <person name="Williams K.H."/>
            <person name="Hubbard S.S."/>
            <person name="Banfield J.F."/>
        </authorList>
    </citation>
    <scope>NUCLEOTIDE SEQUENCE [LARGE SCALE GENOMIC DNA]</scope>
</reference>
<organism evidence="14 15">
    <name type="scientific">Candidatus Liptonbacteria bacterium RIFCSPLOWO2_01_FULL_52_25</name>
    <dbReference type="NCBI Taxonomy" id="1798650"/>
    <lineage>
        <taxon>Bacteria</taxon>
        <taxon>Candidatus Liptoniibacteriota</taxon>
    </lineage>
</organism>
<dbReference type="AlphaFoldDB" id="A0A1G2CFG1"/>
<name>A0A1G2CFG1_9BACT</name>
<sequence length="444" mass="47632">MKFLVKGGKPLNGEIKLAGSKNAATKMMIASLLTDEGVTLVNFPKIGDTEITAELLRSIGSEVTTKYGTATLKTPAIKNSRVAQLSRKNRIPILALGPLLARTGEAEVPILGGDKLGPRPVDLHIKALEALGATIEVTPTSYRAMAKNGLYGARVEFSFPSVGATENTILAAVLAKGNTVILNAALEPEIMGLVKMLQKMGAIIELGANRDIHIEGVARLRGVEHRVLPDRIEAVSFACLAIATGGKVLVRDAAQDHLITFLNTVRRMGAEYEVVKEGIVFHRPSFANASAGKANGLKALNITTGVHPGFMTDWQQPLAVLLTQAEGDSVIHETIYEDRFGYVKDLNAIGANIEVSQKCPEGEACRFNGKGFNHVATIHGPTKLQRGGRFEVRDLRSGMVDVIAALVADGESEIIGIEEIDRGYEKIDERLSRLGAEIKRTSSS</sequence>
<dbReference type="InterPro" id="IPR050068">
    <property type="entry name" value="MurA_subfamily"/>
</dbReference>
<evidence type="ECO:0000256" key="3">
    <source>
        <dbReference type="ARBA" id="ARBA00022490"/>
    </source>
</evidence>
<dbReference type="InterPro" id="IPR005750">
    <property type="entry name" value="UDP_GlcNAc_COvinyl_MurA"/>
</dbReference>
<keyword evidence="7 12" id="KW-0573">Peptidoglycan synthesis</keyword>
<comment type="caution">
    <text evidence="12">Lacks conserved residue(s) required for the propagation of feature annotation.</text>
</comment>
<proteinExistence type="inferred from homology"/>
<comment type="caution">
    <text evidence="14">The sequence shown here is derived from an EMBL/GenBank/DDBJ whole genome shotgun (WGS) entry which is preliminary data.</text>
</comment>
<dbReference type="GO" id="GO:0051301">
    <property type="term" value="P:cell division"/>
    <property type="evidence" value="ECO:0007669"/>
    <property type="project" value="UniProtKB-KW"/>
</dbReference>
<evidence type="ECO:0000256" key="6">
    <source>
        <dbReference type="ARBA" id="ARBA00022960"/>
    </source>
</evidence>
<dbReference type="NCBIfam" id="NF006873">
    <property type="entry name" value="PRK09369.1"/>
    <property type="match status" value="1"/>
</dbReference>
<dbReference type="GO" id="GO:0008760">
    <property type="term" value="F:UDP-N-acetylglucosamine 1-carboxyvinyltransferase activity"/>
    <property type="evidence" value="ECO:0007669"/>
    <property type="project" value="UniProtKB-UniRule"/>
</dbReference>
<feature type="domain" description="Enolpyruvate transferase" evidence="13">
    <location>
        <begin position="5"/>
        <end position="431"/>
    </location>
</feature>
<keyword evidence="9 12" id="KW-0961">Cell wall biogenesis/degradation</keyword>
<comment type="catalytic activity">
    <reaction evidence="11 12">
        <text>phosphoenolpyruvate + UDP-N-acetyl-alpha-D-glucosamine = UDP-N-acetyl-3-O-(1-carboxyvinyl)-alpha-D-glucosamine + phosphate</text>
        <dbReference type="Rhea" id="RHEA:18681"/>
        <dbReference type="ChEBI" id="CHEBI:43474"/>
        <dbReference type="ChEBI" id="CHEBI:57705"/>
        <dbReference type="ChEBI" id="CHEBI:58702"/>
        <dbReference type="ChEBI" id="CHEBI:68483"/>
        <dbReference type="EC" id="2.5.1.7"/>
    </reaction>
</comment>
<feature type="binding site" evidence="12">
    <location>
        <begin position="21"/>
        <end position="22"/>
    </location>
    <ligand>
        <name>phosphoenolpyruvate</name>
        <dbReference type="ChEBI" id="CHEBI:58702"/>
    </ligand>
</feature>
<dbReference type="GO" id="GO:0071555">
    <property type="term" value="P:cell wall organization"/>
    <property type="evidence" value="ECO:0007669"/>
    <property type="project" value="UniProtKB-KW"/>
</dbReference>
<dbReference type="PANTHER" id="PTHR43783">
    <property type="entry name" value="UDP-N-ACETYLGLUCOSAMINE 1-CARBOXYVINYLTRANSFERASE"/>
    <property type="match status" value="1"/>
</dbReference>
<dbReference type="PANTHER" id="PTHR43783:SF1">
    <property type="entry name" value="UDP-N-ACETYLGLUCOSAMINE 1-CARBOXYVINYLTRANSFERASE"/>
    <property type="match status" value="1"/>
</dbReference>
<evidence type="ECO:0000256" key="2">
    <source>
        <dbReference type="ARBA" id="ARBA00004752"/>
    </source>
</evidence>
<comment type="function">
    <text evidence="12">Cell wall formation. Adds enolpyruvyl to UDP-N-acetylglucosamine.</text>
</comment>
<dbReference type="SUPFAM" id="SSF55205">
    <property type="entry name" value="EPT/RTPC-like"/>
    <property type="match status" value="1"/>
</dbReference>
<evidence type="ECO:0000259" key="13">
    <source>
        <dbReference type="Pfam" id="PF00275"/>
    </source>
</evidence>
<evidence type="ECO:0000256" key="5">
    <source>
        <dbReference type="ARBA" id="ARBA00022679"/>
    </source>
</evidence>
<feature type="active site" description="Proton donor" evidence="12">
    <location>
        <position position="114"/>
    </location>
</feature>
<dbReference type="GO" id="GO:0009252">
    <property type="term" value="P:peptidoglycan biosynthetic process"/>
    <property type="evidence" value="ECO:0007669"/>
    <property type="project" value="UniProtKB-UniRule"/>
</dbReference>
<dbReference type="EC" id="2.5.1.7" evidence="12"/>
<dbReference type="Pfam" id="PF00275">
    <property type="entry name" value="EPSP_synthase"/>
    <property type="match status" value="1"/>
</dbReference>
<dbReference type="CDD" id="cd01555">
    <property type="entry name" value="UdpNAET"/>
    <property type="match status" value="1"/>
</dbReference>
<keyword evidence="4 12" id="KW-0132">Cell division</keyword>
<dbReference type="GO" id="GO:0019277">
    <property type="term" value="P:UDP-N-acetylgalactosamine biosynthetic process"/>
    <property type="evidence" value="ECO:0007669"/>
    <property type="project" value="InterPro"/>
</dbReference>
<keyword evidence="8 12" id="KW-0131">Cell cycle</keyword>
<dbReference type="STRING" id="1798650.A2945_00850"/>
<evidence type="ECO:0000256" key="11">
    <source>
        <dbReference type="ARBA" id="ARBA00047527"/>
    </source>
</evidence>
<comment type="pathway">
    <text evidence="2 12">Cell wall biogenesis; peptidoglycan biosynthesis.</text>
</comment>
<protein>
    <recommendedName>
        <fullName evidence="12">UDP-N-acetylglucosamine 1-carboxyvinyltransferase</fullName>
        <ecNumber evidence="12">2.5.1.7</ecNumber>
    </recommendedName>
    <alternativeName>
        <fullName evidence="12">Enoylpyruvate transferase</fullName>
    </alternativeName>
    <alternativeName>
        <fullName evidence="12">UDP-N-acetylglucosamine enolpyruvyl transferase</fullName>
        <shortName evidence="12">EPT</shortName>
    </alternativeName>
</protein>
<keyword evidence="6 12" id="KW-0133">Cell shape</keyword>
<comment type="subcellular location">
    <subcellularLocation>
        <location evidence="1 12">Cytoplasm</location>
    </subcellularLocation>
</comment>
<evidence type="ECO:0000256" key="10">
    <source>
        <dbReference type="ARBA" id="ARBA00038367"/>
    </source>
</evidence>
<evidence type="ECO:0000256" key="7">
    <source>
        <dbReference type="ARBA" id="ARBA00022984"/>
    </source>
</evidence>
<feature type="binding site" evidence="12">
    <location>
        <position position="313"/>
    </location>
    <ligand>
        <name>UDP-N-acetyl-alpha-D-glucosamine</name>
        <dbReference type="ChEBI" id="CHEBI:57705"/>
    </ligand>
</feature>
<dbReference type="NCBIfam" id="TIGR01072">
    <property type="entry name" value="murA"/>
    <property type="match status" value="1"/>
</dbReference>
<evidence type="ECO:0000256" key="4">
    <source>
        <dbReference type="ARBA" id="ARBA00022618"/>
    </source>
</evidence>
<keyword evidence="5 12" id="KW-0808">Transferase</keyword>
<dbReference type="InterPro" id="IPR013792">
    <property type="entry name" value="RNA3'P_cycl/enolpyr_Trfase_a/b"/>
</dbReference>
<evidence type="ECO:0000313" key="14">
    <source>
        <dbReference type="EMBL" id="OGY99390.1"/>
    </source>
</evidence>
<feature type="binding site" evidence="12">
    <location>
        <position position="335"/>
    </location>
    <ligand>
        <name>UDP-N-acetyl-alpha-D-glucosamine</name>
        <dbReference type="ChEBI" id="CHEBI:57705"/>
    </ligand>
</feature>
<evidence type="ECO:0000256" key="9">
    <source>
        <dbReference type="ARBA" id="ARBA00023316"/>
    </source>
</evidence>
<evidence type="ECO:0000256" key="8">
    <source>
        <dbReference type="ARBA" id="ARBA00023306"/>
    </source>
</evidence>
<feature type="binding site" evidence="12">
    <location>
        <begin position="119"/>
        <end position="123"/>
    </location>
    <ligand>
        <name>UDP-N-acetyl-alpha-D-glucosamine</name>
        <dbReference type="ChEBI" id="CHEBI:57705"/>
    </ligand>
</feature>
<keyword evidence="3 12" id="KW-0963">Cytoplasm</keyword>
<comment type="similarity">
    <text evidence="10 12">Belongs to the EPSP synthase family. MurA subfamily.</text>
</comment>
<dbReference type="EMBL" id="MHLA01000015">
    <property type="protein sequence ID" value="OGY99390.1"/>
    <property type="molecule type" value="Genomic_DNA"/>
</dbReference>
<dbReference type="GO" id="GO:0005737">
    <property type="term" value="C:cytoplasm"/>
    <property type="evidence" value="ECO:0007669"/>
    <property type="project" value="UniProtKB-SubCell"/>
</dbReference>
<dbReference type="Proteomes" id="UP000178880">
    <property type="component" value="Unassembled WGS sequence"/>
</dbReference>
<evidence type="ECO:0000256" key="12">
    <source>
        <dbReference type="HAMAP-Rule" id="MF_00111"/>
    </source>
</evidence>
<dbReference type="GO" id="GO:0008360">
    <property type="term" value="P:regulation of cell shape"/>
    <property type="evidence" value="ECO:0007669"/>
    <property type="project" value="UniProtKB-KW"/>
</dbReference>
<accession>A0A1G2CFG1</accession>
<gene>
    <name evidence="12" type="primary">murA</name>
    <name evidence="14" type="ORF">A2945_00850</name>
</gene>
<dbReference type="InterPro" id="IPR036968">
    <property type="entry name" value="Enolpyruvate_Tfrase_sf"/>
</dbReference>
<dbReference type="HAMAP" id="MF_00111">
    <property type="entry name" value="MurA"/>
    <property type="match status" value="1"/>
</dbReference>
<dbReference type="UniPathway" id="UPA00219"/>
<dbReference type="InterPro" id="IPR001986">
    <property type="entry name" value="Enolpyruvate_Tfrase_dom"/>
</dbReference>
<evidence type="ECO:0000256" key="1">
    <source>
        <dbReference type="ARBA" id="ARBA00004496"/>
    </source>
</evidence>